<evidence type="ECO:0000313" key="2">
    <source>
        <dbReference type="EMBL" id="PKS08717.1"/>
    </source>
</evidence>
<dbReference type="InterPro" id="IPR052895">
    <property type="entry name" value="HetReg/Transcr_Mod"/>
</dbReference>
<feature type="domain" description="Heterokaryon incompatibility" evidence="1">
    <location>
        <begin position="109"/>
        <end position="247"/>
    </location>
</feature>
<dbReference type="PANTHER" id="PTHR24148:SF82">
    <property type="entry name" value="HETEROKARYON INCOMPATIBILITY DOMAIN-CONTAINING PROTEIN"/>
    <property type="match status" value="1"/>
</dbReference>
<dbReference type="Pfam" id="PF06985">
    <property type="entry name" value="HET"/>
    <property type="match status" value="1"/>
</dbReference>
<organism evidence="2 3">
    <name type="scientific">Lomentospora prolificans</name>
    <dbReference type="NCBI Taxonomy" id="41688"/>
    <lineage>
        <taxon>Eukaryota</taxon>
        <taxon>Fungi</taxon>
        <taxon>Dikarya</taxon>
        <taxon>Ascomycota</taxon>
        <taxon>Pezizomycotina</taxon>
        <taxon>Sordariomycetes</taxon>
        <taxon>Hypocreomycetidae</taxon>
        <taxon>Microascales</taxon>
        <taxon>Microascaceae</taxon>
        <taxon>Lomentospora</taxon>
    </lineage>
</organism>
<reference evidence="2 3" key="1">
    <citation type="journal article" date="2017" name="G3 (Bethesda)">
        <title>First Draft Genome Sequence of the Pathogenic Fungus Lomentospora prolificans (Formerly Scedosporium prolificans).</title>
        <authorList>
            <person name="Luo R."/>
            <person name="Zimin A."/>
            <person name="Workman R."/>
            <person name="Fan Y."/>
            <person name="Pertea G."/>
            <person name="Grossman N."/>
            <person name="Wear M.P."/>
            <person name="Jia B."/>
            <person name="Miller H."/>
            <person name="Casadevall A."/>
            <person name="Timp W."/>
            <person name="Zhang S.X."/>
            <person name="Salzberg S.L."/>
        </authorList>
    </citation>
    <scope>NUCLEOTIDE SEQUENCE [LARGE SCALE GENOMIC DNA]</scope>
    <source>
        <strain evidence="2 3">JHH-5317</strain>
    </source>
</reference>
<feature type="non-terminal residue" evidence="2">
    <location>
        <position position="371"/>
    </location>
</feature>
<protein>
    <recommendedName>
        <fullName evidence="1">Heterokaryon incompatibility domain-containing protein</fullName>
    </recommendedName>
</protein>
<gene>
    <name evidence="2" type="ORF">jhhlp_004770</name>
</gene>
<dbReference type="OrthoDB" id="194358at2759"/>
<name>A0A2N3N8J6_9PEZI</name>
<dbReference type="AlphaFoldDB" id="A0A2N3N8J6"/>
<accession>A0A2N3N8J6</accession>
<sequence length="371" mass="42078">MAPYQYQKLNLPHETRVLTIAPGKYGEPLICDLSAMPLGQASGPYEALSYCWGRSVKVDEEPDMDLRVQCAAYSEDVNEGGELPFRDLLNHPYFESFYIRFGGALPSGIITIGGAELEIGGELYRAMMRLRDEEKPLRIWIDGICINQNDVEERNEHVKMMGKVYKGAQHVRIWLGEEIGIESPALNAVYMADEVLDDVFKRLDASAPRSQIQFAILQDERVKKIPWEALEAFLNRSWFERVWVIQEIANAKSATMHIGRMTVPWSYFSTVITGARTFSMDRSLESHNVKGVCMMHSLMDSKFQYDLLSLLEETRNFKSTISKDKIYAVLGMVDGNTISDVIIDYDQDGSTIFKKYAVASLNKGLEILSHC</sequence>
<evidence type="ECO:0000313" key="3">
    <source>
        <dbReference type="Proteomes" id="UP000233524"/>
    </source>
</evidence>
<dbReference type="Proteomes" id="UP000233524">
    <property type="component" value="Unassembled WGS sequence"/>
</dbReference>
<dbReference type="PANTHER" id="PTHR24148">
    <property type="entry name" value="ANKYRIN REPEAT DOMAIN-CONTAINING PROTEIN 39 HOMOLOG-RELATED"/>
    <property type="match status" value="1"/>
</dbReference>
<dbReference type="InParanoid" id="A0A2N3N8J6"/>
<dbReference type="VEuPathDB" id="FungiDB:jhhlp_004770"/>
<proteinExistence type="predicted"/>
<keyword evidence="3" id="KW-1185">Reference proteome</keyword>
<dbReference type="InterPro" id="IPR010730">
    <property type="entry name" value="HET"/>
</dbReference>
<dbReference type="EMBL" id="NLAX01000094">
    <property type="protein sequence ID" value="PKS08717.1"/>
    <property type="molecule type" value="Genomic_DNA"/>
</dbReference>
<comment type="caution">
    <text evidence="2">The sequence shown here is derived from an EMBL/GenBank/DDBJ whole genome shotgun (WGS) entry which is preliminary data.</text>
</comment>
<evidence type="ECO:0000259" key="1">
    <source>
        <dbReference type="Pfam" id="PF06985"/>
    </source>
</evidence>